<dbReference type="InterPro" id="IPR018723">
    <property type="entry name" value="DUF2254_membrane"/>
</dbReference>
<dbReference type="OrthoDB" id="2955631at2"/>
<evidence type="ECO:0000256" key="1">
    <source>
        <dbReference type="SAM" id="Phobius"/>
    </source>
</evidence>
<dbReference type="Proteomes" id="UP000050501">
    <property type="component" value="Unassembled WGS sequence"/>
</dbReference>
<evidence type="ECO:0000313" key="2">
    <source>
        <dbReference type="EMBL" id="KPL78477.1"/>
    </source>
</evidence>
<feature type="transmembrane region" description="Helical" evidence="1">
    <location>
        <begin position="138"/>
        <end position="158"/>
    </location>
</feature>
<sequence length="451" mass="50086">MKLPSFLLSLPFNSRLRSRARIWSVPLAYILAATILGHLIPQINFIIFPRLFLIDAGTASALLSTISSGMIAFTGFVFSMVFVLIQFGSTTYTPRLAGYLLQDPVVRHALGVFTGTFLFTLNAASYVNVRASEAVPNLAVIFALLLVTASSVMFLALIERVTSLRVSSVLHMVGSRGRQVIERMYTRRFAAGESEDLTDHQSMLEQVPLPLPPITQSLVHSGEPGIILQYHMDQLLILAQRAQGLIEIRYPPGDTLPDGAVILNLRGARRTIRPAFLRAAVELGHERTIEQDPKYALRLIVDIAIRALSPAINDPTTAVQALDELDDLLHRLGTRHLDVGILRSRQGVIRVLYPTPDWEDFLSLAIDEIRQYGAGSIQVMRRLQALLQDLLDVLPAERAAPVERYLQRVKNSVQHHFVDFQDRLSAQQADRQGMGLSRPIEALDDQTPPAA</sequence>
<reference evidence="2 3" key="1">
    <citation type="submission" date="2015-07" db="EMBL/GenBank/DDBJ databases">
        <title>Genome sequence of Levilinea saccharolytica DSM 16555.</title>
        <authorList>
            <person name="Hemp J."/>
            <person name="Ward L.M."/>
            <person name="Pace L.A."/>
            <person name="Fischer W.W."/>
        </authorList>
    </citation>
    <scope>NUCLEOTIDE SEQUENCE [LARGE SCALE GENOMIC DNA]</scope>
    <source>
        <strain evidence="2 3">KIBI-1</strain>
    </source>
</reference>
<organism evidence="2 3">
    <name type="scientific">Levilinea saccharolytica</name>
    <dbReference type="NCBI Taxonomy" id="229921"/>
    <lineage>
        <taxon>Bacteria</taxon>
        <taxon>Bacillati</taxon>
        <taxon>Chloroflexota</taxon>
        <taxon>Anaerolineae</taxon>
        <taxon>Anaerolineales</taxon>
        <taxon>Anaerolineaceae</taxon>
        <taxon>Levilinea</taxon>
    </lineage>
</organism>
<dbReference type="RefSeq" id="WP_062418840.1">
    <property type="nucleotide sequence ID" value="NZ_DF967974.1"/>
</dbReference>
<keyword evidence="1" id="KW-1133">Transmembrane helix</keyword>
<gene>
    <name evidence="2" type="ORF">ADN01_14870</name>
</gene>
<keyword evidence="1" id="KW-0472">Membrane</keyword>
<comment type="caution">
    <text evidence="2">The sequence shown here is derived from an EMBL/GenBank/DDBJ whole genome shotgun (WGS) entry which is preliminary data.</text>
</comment>
<feature type="transmembrane region" description="Helical" evidence="1">
    <location>
        <begin position="20"/>
        <end position="40"/>
    </location>
</feature>
<protein>
    <recommendedName>
        <fullName evidence="4">DUF2254 domain-containing protein</fullName>
    </recommendedName>
</protein>
<evidence type="ECO:0000313" key="3">
    <source>
        <dbReference type="Proteomes" id="UP000050501"/>
    </source>
</evidence>
<dbReference type="AlphaFoldDB" id="A0A0P6XE32"/>
<keyword evidence="1" id="KW-0812">Transmembrane</keyword>
<dbReference type="PATRIC" id="fig|229921.5.peg.975"/>
<dbReference type="EMBL" id="LGCM01000055">
    <property type="protein sequence ID" value="KPL78477.1"/>
    <property type="molecule type" value="Genomic_DNA"/>
</dbReference>
<accession>A0A0P6XE32</accession>
<keyword evidence="3" id="KW-1185">Reference proteome</keyword>
<feature type="transmembrane region" description="Helical" evidence="1">
    <location>
        <begin position="61"/>
        <end position="85"/>
    </location>
</feature>
<dbReference type="STRING" id="229921.ADN01_14870"/>
<evidence type="ECO:0008006" key="4">
    <source>
        <dbReference type="Google" id="ProtNLM"/>
    </source>
</evidence>
<proteinExistence type="predicted"/>
<feature type="transmembrane region" description="Helical" evidence="1">
    <location>
        <begin position="105"/>
        <end position="126"/>
    </location>
</feature>
<name>A0A0P6XE32_9CHLR</name>
<dbReference type="Pfam" id="PF10011">
    <property type="entry name" value="DUF2254"/>
    <property type="match status" value="1"/>
</dbReference>